<proteinExistence type="inferred from homology"/>
<dbReference type="SUPFAM" id="SSF51905">
    <property type="entry name" value="FAD/NAD(P)-binding domain"/>
    <property type="match status" value="2"/>
</dbReference>
<accession>A0AA37SC32</accession>
<comment type="cofactor">
    <cofactor evidence="1">
        <name>FAD</name>
        <dbReference type="ChEBI" id="CHEBI:57692"/>
    </cofactor>
</comment>
<dbReference type="Pfam" id="PF07992">
    <property type="entry name" value="Pyr_redox_2"/>
    <property type="match status" value="1"/>
</dbReference>
<dbReference type="PRINTS" id="PR00368">
    <property type="entry name" value="FADPNR"/>
</dbReference>
<reference evidence="7" key="2">
    <citation type="submission" date="2023-01" db="EMBL/GenBank/DDBJ databases">
        <title>Draft genome sequence of Litoribrevibacter albus strain NBRC 110071.</title>
        <authorList>
            <person name="Sun Q."/>
            <person name="Mori K."/>
        </authorList>
    </citation>
    <scope>NUCLEOTIDE SEQUENCE</scope>
    <source>
        <strain evidence="7">NBRC 110071</strain>
    </source>
</reference>
<dbReference type="EMBL" id="BSNM01000026">
    <property type="protein sequence ID" value="GLQ33427.1"/>
    <property type="molecule type" value="Genomic_DNA"/>
</dbReference>
<comment type="caution">
    <text evidence="7">The sequence shown here is derived from an EMBL/GenBank/DDBJ whole genome shotgun (WGS) entry which is preliminary data.</text>
</comment>
<keyword evidence="4" id="KW-0274">FAD</keyword>
<evidence type="ECO:0000313" key="7">
    <source>
        <dbReference type="EMBL" id="GLQ33427.1"/>
    </source>
</evidence>
<evidence type="ECO:0000256" key="3">
    <source>
        <dbReference type="ARBA" id="ARBA00022630"/>
    </source>
</evidence>
<gene>
    <name evidence="7" type="ORF">GCM10007876_39070</name>
</gene>
<dbReference type="Gene3D" id="3.50.50.60">
    <property type="entry name" value="FAD/NAD(P)-binding domain"/>
    <property type="match status" value="2"/>
</dbReference>
<organism evidence="7 8">
    <name type="scientific">Litoribrevibacter albus</name>
    <dbReference type="NCBI Taxonomy" id="1473156"/>
    <lineage>
        <taxon>Bacteria</taxon>
        <taxon>Pseudomonadati</taxon>
        <taxon>Pseudomonadota</taxon>
        <taxon>Gammaproteobacteria</taxon>
        <taxon>Oceanospirillales</taxon>
        <taxon>Oceanospirillaceae</taxon>
        <taxon>Litoribrevibacter</taxon>
    </lineage>
</organism>
<reference evidence="7" key="1">
    <citation type="journal article" date="2014" name="Int. J. Syst. Evol. Microbiol.">
        <title>Complete genome sequence of Corynebacterium casei LMG S-19264T (=DSM 44701T), isolated from a smear-ripened cheese.</title>
        <authorList>
            <consortium name="US DOE Joint Genome Institute (JGI-PGF)"/>
            <person name="Walter F."/>
            <person name="Albersmeier A."/>
            <person name="Kalinowski J."/>
            <person name="Ruckert C."/>
        </authorList>
    </citation>
    <scope>NUCLEOTIDE SEQUENCE</scope>
    <source>
        <strain evidence="7">NBRC 110071</strain>
    </source>
</reference>
<dbReference type="GO" id="GO:0016491">
    <property type="term" value="F:oxidoreductase activity"/>
    <property type="evidence" value="ECO:0007669"/>
    <property type="project" value="InterPro"/>
</dbReference>
<keyword evidence="3" id="KW-0285">Flavoprotein</keyword>
<dbReference type="InterPro" id="IPR023753">
    <property type="entry name" value="FAD/NAD-binding_dom"/>
</dbReference>
<evidence type="ECO:0000259" key="5">
    <source>
        <dbReference type="Pfam" id="PF07992"/>
    </source>
</evidence>
<dbReference type="RefSeq" id="WP_284383849.1">
    <property type="nucleotide sequence ID" value="NZ_BSNM01000026.1"/>
</dbReference>
<feature type="domain" description="FAD/NAD(P)-binding" evidence="5">
    <location>
        <begin position="4"/>
        <end position="285"/>
    </location>
</feature>
<name>A0AA37SC32_9GAMM</name>
<evidence type="ECO:0000256" key="4">
    <source>
        <dbReference type="ARBA" id="ARBA00022827"/>
    </source>
</evidence>
<evidence type="ECO:0000259" key="6">
    <source>
        <dbReference type="Pfam" id="PF18267"/>
    </source>
</evidence>
<keyword evidence="8" id="KW-1185">Reference proteome</keyword>
<dbReference type="PRINTS" id="PR00411">
    <property type="entry name" value="PNDRDTASEI"/>
</dbReference>
<dbReference type="PANTHER" id="PTHR43429:SF3">
    <property type="entry name" value="NITRITE REDUCTASE [NAD(P)H]"/>
    <property type="match status" value="1"/>
</dbReference>
<evidence type="ECO:0000313" key="8">
    <source>
        <dbReference type="Proteomes" id="UP001161389"/>
    </source>
</evidence>
<dbReference type="Proteomes" id="UP001161389">
    <property type="component" value="Unassembled WGS sequence"/>
</dbReference>
<dbReference type="InterPro" id="IPR050260">
    <property type="entry name" value="FAD-bd_OxRdtase"/>
</dbReference>
<comment type="similarity">
    <text evidence="2">Belongs to the FAD-dependent oxidoreductase family.</text>
</comment>
<dbReference type="AlphaFoldDB" id="A0AA37SC32"/>
<sequence>MKQQLVVIGNGMAGMKAVEELLSAAPDKFEITVFGAEPYGNYNRIMLSPVLCGEKSIDDIIINDRQWYEDNHITLHAGPDKAVVEIDRTSKRVIAKDGTECHYDKLLIATGSNPFILPIPGHDLDGVIAFRDIFDVNKMLSYSESKRHAVVLGGGLLGLEAANGLVQRGMDVTVIHSNEILLNRQLDDTAGHLLQLELEKRGVKFKMSAKTTALIDNGEGHVCAAQFADGVELPCDLFVMAIGVRPNYKLAEAAGIHCERGIVVSDTLQTFDPSIYAVGECIQHRGDTFGLVAPLFEQAKVCANHLSGHGMAEYKTLPSATKLKVTGINLFSIGDFIGDEDSEIIKFSDPSAQVYKKIVVKNNGIIGVVLYGDTKDGAWYQSLLEQRTNIETMREYLIFGQAYFQ</sequence>
<dbReference type="Gene3D" id="3.30.390.30">
    <property type="match status" value="1"/>
</dbReference>
<feature type="domain" description="NADH-rubredoxin oxidoreductase C-terminal" evidence="6">
    <location>
        <begin position="320"/>
        <end position="387"/>
    </location>
</feature>
<dbReference type="InterPro" id="IPR036188">
    <property type="entry name" value="FAD/NAD-bd_sf"/>
</dbReference>
<evidence type="ECO:0000256" key="1">
    <source>
        <dbReference type="ARBA" id="ARBA00001974"/>
    </source>
</evidence>
<evidence type="ECO:0000256" key="2">
    <source>
        <dbReference type="ARBA" id="ARBA00006442"/>
    </source>
</evidence>
<dbReference type="PANTHER" id="PTHR43429">
    <property type="entry name" value="PYRIDINE NUCLEOTIDE-DISULFIDE OXIDOREDUCTASE DOMAIN-CONTAINING"/>
    <property type="match status" value="1"/>
</dbReference>
<dbReference type="InterPro" id="IPR016156">
    <property type="entry name" value="FAD/NAD-linked_Rdtase_dimer_sf"/>
</dbReference>
<protein>
    <recommendedName>
        <fullName evidence="9">NAD(P)/FAD-dependent oxidoreductase</fullName>
    </recommendedName>
</protein>
<evidence type="ECO:0008006" key="9">
    <source>
        <dbReference type="Google" id="ProtNLM"/>
    </source>
</evidence>
<dbReference type="Pfam" id="PF18267">
    <property type="entry name" value="Rubredoxin_C"/>
    <property type="match status" value="1"/>
</dbReference>
<dbReference type="InterPro" id="IPR041575">
    <property type="entry name" value="Rubredoxin_C"/>
</dbReference>